<dbReference type="PANTHER" id="PTHR10434">
    <property type="entry name" value="1-ACYL-SN-GLYCEROL-3-PHOSPHATE ACYLTRANSFERASE"/>
    <property type="match status" value="1"/>
</dbReference>
<name>A0A378YG69_9NOCA</name>
<dbReference type="InterPro" id="IPR006385">
    <property type="entry name" value="HAD_hydro_SerB1"/>
</dbReference>
<keyword evidence="8" id="KW-1185">Reference proteome</keyword>
<organism evidence="7 8">
    <name type="scientific">Nocardia otitidiscaviarum</name>
    <dbReference type="NCBI Taxonomy" id="1823"/>
    <lineage>
        <taxon>Bacteria</taxon>
        <taxon>Bacillati</taxon>
        <taxon>Actinomycetota</taxon>
        <taxon>Actinomycetes</taxon>
        <taxon>Mycobacteriales</taxon>
        <taxon>Nocardiaceae</taxon>
        <taxon>Nocardia</taxon>
    </lineage>
</organism>
<reference evidence="7 8" key="1">
    <citation type="submission" date="2018-06" db="EMBL/GenBank/DDBJ databases">
        <authorList>
            <consortium name="Pathogen Informatics"/>
            <person name="Doyle S."/>
        </authorList>
    </citation>
    <scope>NUCLEOTIDE SEQUENCE [LARGE SCALE GENOMIC DNA]</scope>
    <source>
        <strain evidence="7 8">NCTC1934</strain>
    </source>
</reference>
<gene>
    <name evidence="7" type="primary">plsC_1</name>
    <name evidence="7" type="ORF">NCTC1934_02393</name>
</gene>
<keyword evidence="4" id="KW-1208">Phospholipid metabolism</keyword>
<evidence type="ECO:0000256" key="5">
    <source>
        <dbReference type="SAM" id="MobiDB-lite"/>
    </source>
</evidence>
<dbReference type="STRING" id="1406858.GCA_000710895_02231"/>
<dbReference type="GO" id="GO:0016020">
    <property type="term" value="C:membrane"/>
    <property type="evidence" value="ECO:0007669"/>
    <property type="project" value="InterPro"/>
</dbReference>
<feature type="domain" description="Phospholipid/glycerol acyltransferase" evidence="6">
    <location>
        <begin position="352"/>
        <end position="466"/>
    </location>
</feature>
<dbReference type="InterPro" id="IPR004552">
    <property type="entry name" value="AGP_acyltrans"/>
</dbReference>
<dbReference type="Pfam" id="PF01553">
    <property type="entry name" value="Acyltransferase"/>
    <property type="match status" value="1"/>
</dbReference>
<evidence type="ECO:0000259" key="6">
    <source>
        <dbReference type="SMART" id="SM00563"/>
    </source>
</evidence>
<dbReference type="GO" id="GO:0003841">
    <property type="term" value="F:1-acylglycerol-3-phosphate O-acyltransferase activity"/>
    <property type="evidence" value="ECO:0007669"/>
    <property type="project" value="UniProtKB-UniRule"/>
</dbReference>
<keyword evidence="4" id="KW-0594">Phospholipid biosynthesis</keyword>
<keyword evidence="2 4" id="KW-0808">Transferase</keyword>
<dbReference type="PANTHER" id="PTHR10434:SF66">
    <property type="entry name" value="PHOSPHOLIPID_GLYCEROL ACYLTRANSFERASE DOMAIN-CONTAINING PROTEIN"/>
    <property type="match status" value="1"/>
</dbReference>
<comment type="catalytic activity">
    <reaction evidence="4">
        <text>a 1-acyl-sn-glycero-3-phosphate + an acyl-CoA = a 1,2-diacyl-sn-glycero-3-phosphate + CoA</text>
        <dbReference type="Rhea" id="RHEA:19709"/>
        <dbReference type="ChEBI" id="CHEBI:57287"/>
        <dbReference type="ChEBI" id="CHEBI:57970"/>
        <dbReference type="ChEBI" id="CHEBI:58342"/>
        <dbReference type="ChEBI" id="CHEBI:58608"/>
        <dbReference type="EC" id="2.3.1.51"/>
    </reaction>
</comment>
<dbReference type="EC" id="2.3.1.51" evidence="4"/>
<keyword evidence="4" id="KW-0443">Lipid metabolism</keyword>
<dbReference type="EMBL" id="UGRY01000002">
    <property type="protein sequence ID" value="SUA76114.1"/>
    <property type="molecule type" value="Genomic_DNA"/>
</dbReference>
<dbReference type="NCBIfam" id="TIGR00530">
    <property type="entry name" value="AGP_acyltrn"/>
    <property type="match status" value="1"/>
</dbReference>
<evidence type="ECO:0000313" key="7">
    <source>
        <dbReference type="EMBL" id="SUA76114.1"/>
    </source>
</evidence>
<proteinExistence type="inferred from homology"/>
<evidence type="ECO:0000256" key="2">
    <source>
        <dbReference type="ARBA" id="ARBA00022679"/>
    </source>
</evidence>
<protein>
    <recommendedName>
        <fullName evidence="4">1-acyl-sn-glycerol-3-phosphate acyltransferase</fullName>
        <ecNumber evidence="4">2.3.1.51</ecNumber>
    </recommendedName>
</protein>
<dbReference type="InterPro" id="IPR023214">
    <property type="entry name" value="HAD_sf"/>
</dbReference>
<dbReference type="SUPFAM" id="SSF56784">
    <property type="entry name" value="HAD-like"/>
    <property type="match status" value="1"/>
</dbReference>
<dbReference type="NCBIfam" id="TIGR01488">
    <property type="entry name" value="HAD-SF-IB"/>
    <property type="match status" value="1"/>
</dbReference>
<dbReference type="InterPro" id="IPR036412">
    <property type="entry name" value="HAD-like_sf"/>
</dbReference>
<dbReference type="Gene3D" id="3.40.50.1000">
    <property type="entry name" value="HAD superfamily/HAD-like"/>
    <property type="match status" value="1"/>
</dbReference>
<keyword evidence="3 4" id="KW-0012">Acyltransferase</keyword>
<dbReference type="Gene3D" id="1.20.1440.100">
    <property type="entry name" value="SG protein - dephosphorylation function"/>
    <property type="match status" value="1"/>
</dbReference>
<comment type="domain">
    <text evidence="4">The HXXXXD motif is essential for acyltransferase activity and may constitute the binding site for the phosphate moiety of the glycerol-3-phosphate.</text>
</comment>
<evidence type="ECO:0000256" key="4">
    <source>
        <dbReference type="RuleBase" id="RU361267"/>
    </source>
</evidence>
<dbReference type="AlphaFoldDB" id="A0A378YG69"/>
<keyword evidence="4" id="KW-0444">Lipid biosynthesis</keyword>
<feature type="region of interest" description="Disordered" evidence="5">
    <location>
        <begin position="1"/>
        <end position="40"/>
    </location>
</feature>
<evidence type="ECO:0000313" key="8">
    <source>
        <dbReference type="Proteomes" id="UP000255467"/>
    </source>
</evidence>
<dbReference type="CDD" id="cd02612">
    <property type="entry name" value="HAD_PGPPase"/>
    <property type="match status" value="1"/>
</dbReference>
<dbReference type="Pfam" id="PF12710">
    <property type="entry name" value="HAD"/>
    <property type="match status" value="1"/>
</dbReference>
<evidence type="ECO:0000256" key="1">
    <source>
        <dbReference type="ARBA" id="ARBA00008655"/>
    </source>
</evidence>
<comment type="similarity">
    <text evidence="1 4">Belongs to the 1-acyl-sn-glycerol-3-phosphate acyltransferase family.</text>
</comment>
<dbReference type="OrthoDB" id="25607at2"/>
<dbReference type="SUPFAM" id="SSF69593">
    <property type="entry name" value="Glycerol-3-phosphate (1)-acyltransferase"/>
    <property type="match status" value="1"/>
</dbReference>
<dbReference type="Proteomes" id="UP000255467">
    <property type="component" value="Unassembled WGS sequence"/>
</dbReference>
<dbReference type="SMART" id="SM00563">
    <property type="entry name" value="PlsC"/>
    <property type="match status" value="1"/>
</dbReference>
<evidence type="ECO:0000256" key="3">
    <source>
        <dbReference type="ARBA" id="ARBA00023315"/>
    </source>
</evidence>
<dbReference type="InterPro" id="IPR002123">
    <property type="entry name" value="Plipid/glycerol_acylTrfase"/>
</dbReference>
<dbReference type="GO" id="GO:0006654">
    <property type="term" value="P:phosphatidic acid biosynthetic process"/>
    <property type="evidence" value="ECO:0007669"/>
    <property type="project" value="TreeGrafter"/>
</dbReference>
<dbReference type="NCBIfam" id="TIGR01490">
    <property type="entry name" value="HAD-SF-IB-hyp1"/>
    <property type="match status" value="1"/>
</dbReference>
<dbReference type="CDD" id="cd07989">
    <property type="entry name" value="LPLAT_AGPAT-like"/>
    <property type="match status" value="1"/>
</dbReference>
<accession>A0A378YG69</accession>
<sequence>MSARRIPGGAAPTRSRATRKTDPARTGGPAYLRRRRPGAGITEQSARAITLDEAVAAIRSGPQGPEIAAVFDFGGTVVHGFDPPSLTRRLLRPDRDPVAAGLLGSIRGARSEGEYERFLQHTMHAWAGLPEHRLEELGATLFQRTVYGHLYPEAWRLIREHETAGHTLVLVSALTRFQVRPAADELGIPTVLCTAMAAQDGVLTGHVEGKPLWRNGKADAVRRFALAEGIDLTRSWVYADSAADLPLLEVAGRPVAVNPDPRTVLEATEKEWPILHFRPRTTPRPTDYARTVAGFAALLGGALFGVAAKAHTKQRREMADSLLNYAAESTLRGTGVRVRVTGREYARAPRPAVFIFNHQSQFDMVVVAEVLGGGITGIAKKEITRNPIFGPLMRFVEVTFIDRADTAAAKAALAPVVQTLRGGLSIVIAPEGTRSRTPRVGAFKKGAFHIAIQAGVPIIPVVIRNAGEIAWRDSAVVRKGVVDVAVLPPIDVSGWDPAAMDADIERVRQLFVDTLLEWPTGD</sequence>
<dbReference type="RefSeq" id="WP_081592198.1">
    <property type="nucleotide sequence ID" value="NZ_UGRY01000002.1"/>
</dbReference>